<evidence type="ECO:0000259" key="2">
    <source>
        <dbReference type="Pfam" id="PF26450"/>
    </source>
</evidence>
<keyword evidence="3" id="KW-0418">Kinase</keyword>
<evidence type="ECO:0000313" key="3">
    <source>
        <dbReference type="EMBL" id="NYI97785.1"/>
    </source>
</evidence>
<sequence>MSNPSIASKVVSWVKGIFGQREQTTEPRPQAAPPGNKAEPATSETAAGTPAAEQPAGTSPLAPTDRPDTANAPDAEIAVDSPTAGPPETTPSPSAPAEPEESAAEATPAADEAAKAEEADKATEESPAAKPEPAGAAKAEPAEAEAEPAGNADDNAVADTDTKGGDLVDPGEQAAVAEELAAAEAVTQVADDAPAKEARRRAAPTAEELPVPGYEGLTLPSVRARLRKLTIDQVRDLRAYEVAHGERQEFIRMYDNRIAKLQSEGQ</sequence>
<feature type="domain" description="DUF8129" evidence="2">
    <location>
        <begin position="209"/>
        <end position="261"/>
    </location>
</feature>
<name>A0A853BST3_9ACTN</name>
<evidence type="ECO:0000313" key="4">
    <source>
        <dbReference type="Proteomes" id="UP000575985"/>
    </source>
</evidence>
<feature type="compositionally biased region" description="Low complexity" evidence="1">
    <location>
        <begin position="125"/>
        <end position="139"/>
    </location>
</feature>
<dbReference type="RefSeq" id="WP_179769067.1">
    <property type="nucleotide sequence ID" value="NZ_JACCFO010000001.1"/>
</dbReference>
<dbReference type="AlphaFoldDB" id="A0A853BST3"/>
<organism evidence="3 4">
    <name type="scientific">Streptomonospora nanhaiensis</name>
    <dbReference type="NCBI Taxonomy" id="1323731"/>
    <lineage>
        <taxon>Bacteria</taxon>
        <taxon>Bacillati</taxon>
        <taxon>Actinomycetota</taxon>
        <taxon>Actinomycetes</taxon>
        <taxon>Streptosporangiales</taxon>
        <taxon>Nocardiopsidaceae</taxon>
        <taxon>Streptomonospora</taxon>
    </lineage>
</organism>
<dbReference type="GO" id="GO:0016301">
    <property type="term" value="F:kinase activity"/>
    <property type="evidence" value="ECO:0007669"/>
    <property type="project" value="UniProtKB-KW"/>
</dbReference>
<feature type="compositionally biased region" description="Pro residues" evidence="1">
    <location>
        <begin position="84"/>
        <end position="96"/>
    </location>
</feature>
<feature type="compositionally biased region" description="Low complexity" evidence="1">
    <location>
        <begin position="147"/>
        <end position="159"/>
    </location>
</feature>
<accession>A0A853BST3</accession>
<gene>
    <name evidence="3" type="ORF">HNR12_004062</name>
</gene>
<dbReference type="Pfam" id="PF26450">
    <property type="entry name" value="DUF8129"/>
    <property type="match status" value="1"/>
</dbReference>
<feature type="compositionally biased region" description="Basic and acidic residues" evidence="1">
    <location>
        <begin position="112"/>
        <end position="124"/>
    </location>
</feature>
<dbReference type="InterPro" id="IPR058442">
    <property type="entry name" value="DUF8129"/>
</dbReference>
<keyword evidence="4" id="KW-1185">Reference proteome</keyword>
<feature type="region of interest" description="Disordered" evidence="1">
    <location>
        <begin position="185"/>
        <end position="212"/>
    </location>
</feature>
<protein>
    <submittedName>
        <fullName evidence="3">Chemotaxis protein histidine kinase CheA</fullName>
    </submittedName>
</protein>
<dbReference type="EMBL" id="JACCFO010000001">
    <property type="protein sequence ID" value="NYI97785.1"/>
    <property type="molecule type" value="Genomic_DNA"/>
</dbReference>
<evidence type="ECO:0000256" key="1">
    <source>
        <dbReference type="SAM" id="MobiDB-lite"/>
    </source>
</evidence>
<proteinExistence type="predicted"/>
<keyword evidence="3" id="KW-0808">Transferase</keyword>
<dbReference type="Proteomes" id="UP000575985">
    <property type="component" value="Unassembled WGS sequence"/>
</dbReference>
<feature type="region of interest" description="Disordered" evidence="1">
    <location>
        <begin position="18"/>
        <end position="172"/>
    </location>
</feature>
<reference evidence="3 4" key="1">
    <citation type="submission" date="2020-07" db="EMBL/GenBank/DDBJ databases">
        <title>Sequencing the genomes of 1000 actinobacteria strains.</title>
        <authorList>
            <person name="Klenk H.-P."/>
        </authorList>
    </citation>
    <scope>NUCLEOTIDE SEQUENCE [LARGE SCALE GENOMIC DNA]</scope>
    <source>
        <strain evidence="3 4">DSM 45927</strain>
    </source>
</reference>
<comment type="caution">
    <text evidence="3">The sequence shown here is derived from an EMBL/GenBank/DDBJ whole genome shotgun (WGS) entry which is preliminary data.</text>
</comment>